<dbReference type="Pfam" id="PF07676">
    <property type="entry name" value="PD40"/>
    <property type="match status" value="2"/>
</dbReference>
<accession>A0A0L8AIQ9</accession>
<dbReference type="Proteomes" id="UP000036908">
    <property type="component" value="Unassembled WGS sequence"/>
</dbReference>
<comment type="caution">
    <text evidence="4">The sequence shown here is derived from an EMBL/GenBank/DDBJ whole genome shotgun (WGS) entry which is preliminary data.</text>
</comment>
<evidence type="ECO:0000256" key="1">
    <source>
        <dbReference type="PROSITE-ProRule" id="PRU00473"/>
    </source>
</evidence>
<dbReference type="CDD" id="cd07185">
    <property type="entry name" value="OmpA_C-like"/>
    <property type="match status" value="1"/>
</dbReference>
<feature type="transmembrane region" description="Helical" evidence="2">
    <location>
        <begin position="42"/>
        <end position="60"/>
    </location>
</feature>
<name>A0A0L8AIQ9_9BACT</name>
<evidence type="ECO:0000313" key="4">
    <source>
        <dbReference type="EMBL" id="KOF02328.1"/>
    </source>
</evidence>
<reference evidence="5" key="1">
    <citation type="submission" date="2014-11" db="EMBL/GenBank/DDBJ databases">
        <title>Genome sequencing of Roseivirga sp. D-25.</title>
        <authorList>
            <person name="Selvaratnam C."/>
            <person name="Thevarajoo S."/>
            <person name="Goh K.M."/>
            <person name="Eee R."/>
            <person name="Chan K.-G."/>
            <person name="Chong C.S."/>
        </authorList>
    </citation>
    <scope>NUCLEOTIDE SEQUENCE [LARGE SCALE GENOMIC DNA]</scope>
    <source>
        <strain evidence="5">D-25</strain>
    </source>
</reference>
<proteinExistence type="predicted"/>
<evidence type="ECO:0000313" key="5">
    <source>
        <dbReference type="Proteomes" id="UP000036908"/>
    </source>
</evidence>
<dbReference type="InterPro" id="IPR036737">
    <property type="entry name" value="OmpA-like_sf"/>
</dbReference>
<keyword evidence="1 2" id="KW-0472">Membrane</keyword>
<dbReference type="InterPro" id="IPR050330">
    <property type="entry name" value="Bact_OuterMem_StrucFunc"/>
</dbReference>
<keyword evidence="5" id="KW-1185">Reference proteome</keyword>
<evidence type="ECO:0000259" key="3">
    <source>
        <dbReference type="PROSITE" id="PS51123"/>
    </source>
</evidence>
<dbReference type="GO" id="GO:0016020">
    <property type="term" value="C:membrane"/>
    <property type="evidence" value="ECO:0007669"/>
    <property type="project" value="UniProtKB-UniRule"/>
</dbReference>
<dbReference type="Pfam" id="PF00691">
    <property type="entry name" value="OmpA"/>
    <property type="match status" value="1"/>
</dbReference>
<dbReference type="Gene3D" id="3.30.1330.60">
    <property type="entry name" value="OmpA-like domain"/>
    <property type="match status" value="1"/>
</dbReference>
<keyword evidence="2" id="KW-1133">Transmembrane helix</keyword>
<dbReference type="PATRIC" id="fig|1566026.4.peg.890"/>
<dbReference type="InterPro" id="IPR006665">
    <property type="entry name" value="OmpA-like"/>
</dbReference>
<dbReference type="EMBL" id="JSVA01000014">
    <property type="protein sequence ID" value="KOF02328.1"/>
    <property type="molecule type" value="Genomic_DNA"/>
</dbReference>
<evidence type="ECO:0000256" key="2">
    <source>
        <dbReference type="SAM" id="Phobius"/>
    </source>
</evidence>
<gene>
    <name evidence="4" type="ORF">OB69_12965</name>
</gene>
<dbReference type="SUPFAM" id="SSF82171">
    <property type="entry name" value="DPP6 N-terminal domain-like"/>
    <property type="match status" value="1"/>
</dbReference>
<sequence>MLKNVIQRLQQGSLKLNPYLRSEIFSISYVERKGNAIIALKTTLYTILLVLFCNQVMLLGQSQSHIKMDSINSSFDEQNPVLTPDGKRMYFVRSGHPRNEGGVIDRGDIWYSDKTETGWSVAKHGGSTINHTGLNGIVGFSADGERIYLLNYKDALGNLQKGIAMAEWVKDHWSVPQPVDIRYFENFSEYISGSISPDEKVMILSYKSYDTYGNEDLYVTFKESNGSWTPPENMGVDLNTLGEEWAPYLAPDLKTLYFSSNGFGGQGGRDIFVSQRKDGTWKDWTDPVNLGSEVNTAGMELGYNIPKLGELAYFSSTQNSEGFGDIFGFPLNKTEKVLQEIVSKTEAPISQVTTPMTPDKPVVVMTMQVLDIRNDKPVSGLVKLNFGEKEVEVNTADLDSPDKKFLVTIEEGLEVNVEIEADGFLKYKETFVASAKPLQGDIEAKAVEGFRLTPREVGTKIQIPNVLFNEGTSSFADAKTTEIQLSVLIELMKNNPDLEIRLEGHTDNRGNPKLLKELSLDRVNAVKDYLVEKGISGKRIETVGFGGEKPVGQNSTDSGREKNRRVEFIIIK</sequence>
<dbReference type="PANTHER" id="PTHR30329">
    <property type="entry name" value="STATOR ELEMENT OF FLAGELLAR MOTOR COMPLEX"/>
    <property type="match status" value="1"/>
</dbReference>
<feature type="domain" description="OmpA-like" evidence="3">
    <location>
        <begin position="457"/>
        <end position="572"/>
    </location>
</feature>
<keyword evidence="2" id="KW-0812">Transmembrane</keyword>
<dbReference type="AlphaFoldDB" id="A0A0L8AIQ9"/>
<dbReference type="InterPro" id="IPR011659">
    <property type="entry name" value="WD40"/>
</dbReference>
<protein>
    <recommendedName>
        <fullName evidence="3">OmpA-like domain-containing protein</fullName>
    </recommendedName>
</protein>
<organism evidence="4 5">
    <name type="scientific">Roseivirga seohaensis subsp. aquiponti</name>
    <dbReference type="NCBI Taxonomy" id="1566026"/>
    <lineage>
        <taxon>Bacteria</taxon>
        <taxon>Pseudomonadati</taxon>
        <taxon>Bacteroidota</taxon>
        <taxon>Cytophagia</taxon>
        <taxon>Cytophagales</taxon>
        <taxon>Roseivirgaceae</taxon>
        <taxon>Roseivirga</taxon>
    </lineage>
</organism>
<dbReference type="PROSITE" id="PS51123">
    <property type="entry name" value="OMPA_2"/>
    <property type="match status" value="1"/>
</dbReference>
<dbReference type="PANTHER" id="PTHR30329:SF21">
    <property type="entry name" value="LIPOPROTEIN YIAD-RELATED"/>
    <property type="match status" value="1"/>
</dbReference>
<dbReference type="SUPFAM" id="SSF103088">
    <property type="entry name" value="OmpA-like"/>
    <property type="match status" value="1"/>
</dbReference>